<evidence type="ECO:0000313" key="2">
    <source>
        <dbReference type="Proteomes" id="UP000642748"/>
    </source>
</evidence>
<sequence>MGTFPFVEALNLRANPDDGTVWDKWRDPDFSTAVTARVGVRLLLTGLGLPRRLRMEIHTSDL</sequence>
<accession>A0A8J3VQR9</accession>
<dbReference type="AlphaFoldDB" id="A0A8J3VQR9"/>
<protein>
    <submittedName>
        <fullName evidence="1">Uncharacterized protein</fullName>
    </submittedName>
</protein>
<dbReference type="Proteomes" id="UP000642748">
    <property type="component" value="Unassembled WGS sequence"/>
</dbReference>
<gene>
    <name evidence="1" type="ORF">Raf01_27950</name>
</gene>
<proteinExistence type="predicted"/>
<organism evidence="1 2">
    <name type="scientific">Rugosimonospora africana</name>
    <dbReference type="NCBI Taxonomy" id="556532"/>
    <lineage>
        <taxon>Bacteria</taxon>
        <taxon>Bacillati</taxon>
        <taxon>Actinomycetota</taxon>
        <taxon>Actinomycetes</taxon>
        <taxon>Micromonosporales</taxon>
        <taxon>Micromonosporaceae</taxon>
        <taxon>Rugosimonospora</taxon>
    </lineage>
</organism>
<evidence type="ECO:0000313" key="1">
    <source>
        <dbReference type="EMBL" id="GIH14623.1"/>
    </source>
</evidence>
<comment type="caution">
    <text evidence="1">The sequence shown here is derived from an EMBL/GenBank/DDBJ whole genome shotgun (WGS) entry which is preliminary data.</text>
</comment>
<name>A0A8J3VQR9_9ACTN</name>
<reference evidence="1" key="1">
    <citation type="submission" date="2021-01" db="EMBL/GenBank/DDBJ databases">
        <title>Whole genome shotgun sequence of Rugosimonospora africana NBRC 104875.</title>
        <authorList>
            <person name="Komaki H."/>
            <person name="Tamura T."/>
        </authorList>
    </citation>
    <scope>NUCLEOTIDE SEQUENCE</scope>
    <source>
        <strain evidence="1">NBRC 104875</strain>
    </source>
</reference>
<keyword evidence="2" id="KW-1185">Reference proteome</keyword>
<dbReference type="EMBL" id="BONZ01000027">
    <property type="protein sequence ID" value="GIH14623.1"/>
    <property type="molecule type" value="Genomic_DNA"/>
</dbReference>